<evidence type="ECO:0000313" key="3">
    <source>
        <dbReference type="EMBL" id="RKQ96752.1"/>
    </source>
</evidence>
<protein>
    <submittedName>
        <fullName evidence="3">Aspartyl protease</fullName>
    </submittedName>
</protein>
<comment type="caution">
    <text evidence="3">The sequence shown here is derived from an EMBL/GenBank/DDBJ whole genome shotgun (WGS) entry which is preliminary data.</text>
</comment>
<evidence type="ECO:0000313" key="4">
    <source>
        <dbReference type="Proteomes" id="UP000273675"/>
    </source>
</evidence>
<dbReference type="CDD" id="cd05483">
    <property type="entry name" value="retropepsin_like_bacteria"/>
    <property type="match status" value="1"/>
</dbReference>
<dbReference type="SUPFAM" id="SSF50156">
    <property type="entry name" value="PDZ domain-like"/>
    <property type="match status" value="1"/>
</dbReference>
<reference evidence="3 4" key="1">
    <citation type="submission" date="2018-10" db="EMBL/GenBank/DDBJ databases">
        <title>Genomic Encyclopedia of Type Strains, Phase IV (KMG-IV): sequencing the most valuable type-strain genomes for metagenomic binning, comparative biology and taxonomic classification.</title>
        <authorList>
            <person name="Goeker M."/>
        </authorList>
    </citation>
    <scope>NUCLEOTIDE SEQUENCE [LARGE SCALE GENOMIC DNA]</scope>
    <source>
        <strain evidence="3 4">DSM 4734</strain>
    </source>
</reference>
<dbReference type="Gene3D" id="2.40.70.10">
    <property type="entry name" value="Acid Proteases"/>
    <property type="match status" value="1"/>
</dbReference>
<organism evidence="3 4">
    <name type="scientific">Maricaulis maris</name>
    <dbReference type="NCBI Taxonomy" id="74318"/>
    <lineage>
        <taxon>Bacteria</taxon>
        <taxon>Pseudomonadati</taxon>
        <taxon>Pseudomonadota</taxon>
        <taxon>Alphaproteobacteria</taxon>
        <taxon>Maricaulales</taxon>
        <taxon>Maricaulaceae</taxon>
        <taxon>Maricaulis</taxon>
    </lineage>
</organism>
<evidence type="ECO:0000256" key="1">
    <source>
        <dbReference type="SAM" id="MobiDB-lite"/>
    </source>
</evidence>
<keyword evidence="2" id="KW-0732">Signal</keyword>
<dbReference type="GO" id="GO:0006508">
    <property type="term" value="P:proteolysis"/>
    <property type="evidence" value="ECO:0007669"/>
    <property type="project" value="UniProtKB-KW"/>
</dbReference>
<gene>
    <name evidence="3" type="ORF">C7435_2086</name>
</gene>
<dbReference type="Proteomes" id="UP000273675">
    <property type="component" value="Unassembled WGS sequence"/>
</dbReference>
<feature type="chain" id="PRO_5019795886" evidence="2">
    <location>
        <begin position="21"/>
        <end position="418"/>
    </location>
</feature>
<dbReference type="GO" id="GO:0008233">
    <property type="term" value="F:peptidase activity"/>
    <property type="evidence" value="ECO:0007669"/>
    <property type="project" value="UniProtKB-KW"/>
</dbReference>
<feature type="region of interest" description="Disordered" evidence="1">
    <location>
        <begin position="246"/>
        <end position="269"/>
    </location>
</feature>
<evidence type="ECO:0000256" key="2">
    <source>
        <dbReference type="SAM" id="SignalP"/>
    </source>
</evidence>
<dbReference type="Pfam" id="PF13650">
    <property type="entry name" value="Asp_protease_2"/>
    <property type="match status" value="1"/>
</dbReference>
<dbReference type="InterPro" id="IPR036034">
    <property type="entry name" value="PDZ_sf"/>
</dbReference>
<keyword evidence="3" id="KW-0378">Hydrolase</keyword>
<keyword evidence="3" id="KW-0645">Protease</keyword>
<accession>A0A495D4D8</accession>
<dbReference type="AlphaFoldDB" id="A0A495D4D8"/>
<dbReference type="EMBL" id="RBIM01000004">
    <property type="protein sequence ID" value="RKQ96752.1"/>
    <property type="molecule type" value="Genomic_DNA"/>
</dbReference>
<proteinExistence type="predicted"/>
<dbReference type="SUPFAM" id="SSF50630">
    <property type="entry name" value="Acid proteases"/>
    <property type="match status" value="1"/>
</dbReference>
<feature type="signal peptide" evidence="2">
    <location>
        <begin position="1"/>
        <end position="20"/>
    </location>
</feature>
<dbReference type="Gene3D" id="2.30.42.10">
    <property type="match status" value="1"/>
</dbReference>
<name>A0A495D4D8_9PROT</name>
<dbReference type="InterPro" id="IPR021109">
    <property type="entry name" value="Peptidase_aspartic_dom_sf"/>
</dbReference>
<dbReference type="InterPro" id="IPR034122">
    <property type="entry name" value="Retropepsin-like_bacterial"/>
</dbReference>
<sequence length="418" mass="43951">MKLSMSLPPFIRICAATLFAAVTVVSGLVSGAATAQSAELRALFSQPVRLERPDTPDAIPMEVRGGKLFVPAAANGIEQEFIFDTGSPTILSRQLADQLGLEPLGQNTGFDANGNPVTMDIVQLDQLVIGHTVFRDVPVLVFDFSSLATGGCLIGGGVIGSEILPGSVWRIDAQSETLTIAATTDALADHDPDLSGRLHDFGYPHAPIIDYQLGEISDRALFDTGSADAITLFARVAESASARARMVPGSLQRGEGQEGESAGGRGPTGPLARFSLREFELSGQALPTAPATIRAVPPTLLGAGWLSSHVITLDYAGANIFFEARPEPAEPRVDAGYAIAWVDDHAEVVQLFEGSAAAQAGLRLGDHVVRLNDRSMQADGAAVCNTVRWLFADFNAGDAADIEVTRASGPVVIHVPPH</sequence>